<accession>A0AAD9QFR8</accession>
<evidence type="ECO:0000313" key="3">
    <source>
        <dbReference type="Proteomes" id="UP001249851"/>
    </source>
</evidence>
<protein>
    <submittedName>
        <fullName evidence="2">Uncharacterized protein</fullName>
    </submittedName>
</protein>
<dbReference type="Proteomes" id="UP001249851">
    <property type="component" value="Unassembled WGS sequence"/>
</dbReference>
<reference evidence="2" key="2">
    <citation type="journal article" date="2023" name="Science">
        <title>Genomic signatures of disease resistance in endangered staghorn corals.</title>
        <authorList>
            <person name="Vollmer S.V."/>
            <person name="Selwyn J.D."/>
            <person name="Despard B.A."/>
            <person name="Roesel C.L."/>
        </authorList>
    </citation>
    <scope>NUCLEOTIDE SEQUENCE</scope>
    <source>
        <strain evidence="2">K2</strain>
    </source>
</reference>
<comment type="caution">
    <text evidence="2">The sequence shown here is derived from an EMBL/GenBank/DDBJ whole genome shotgun (WGS) entry which is preliminary data.</text>
</comment>
<dbReference type="AlphaFoldDB" id="A0AAD9QFR8"/>
<evidence type="ECO:0000256" key="1">
    <source>
        <dbReference type="SAM" id="Phobius"/>
    </source>
</evidence>
<dbReference type="EMBL" id="JARQWQ010000036">
    <property type="protein sequence ID" value="KAK2560517.1"/>
    <property type="molecule type" value="Genomic_DNA"/>
</dbReference>
<keyword evidence="1" id="KW-0472">Membrane</keyword>
<reference evidence="2" key="1">
    <citation type="journal article" date="2023" name="G3 (Bethesda)">
        <title>Whole genome assembly and annotation of the endangered Caribbean coral Acropora cervicornis.</title>
        <authorList>
            <person name="Selwyn J.D."/>
            <person name="Vollmer S.V."/>
        </authorList>
    </citation>
    <scope>NUCLEOTIDE SEQUENCE</scope>
    <source>
        <strain evidence="2">K2</strain>
    </source>
</reference>
<gene>
    <name evidence="2" type="ORF">P5673_016878</name>
</gene>
<evidence type="ECO:0000313" key="2">
    <source>
        <dbReference type="EMBL" id="KAK2560517.1"/>
    </source>
</evidence>
<keyword evidence="1" id="KW-0812">Transmembrane</keyword>
<organism evidence="2 3">
    <name type="scientific">Acropora cervicornis</name>
    <name type="common">Staghorn coral</name>
    <dbReference type="NCBI Taxonomy" id="6130"/>
    <lineage>
        <taxon>Eukaryota</taxon>
        <taxon>Metazoa</taxon>
        <taxon>Cnidaria</taxon>
        <taxon>Anthozoa</taxon>
        <taxon>Hexacorallia</taxon>
        <taxon>Scleractinia</taxon>
        <taxon>Astrocoeniina</taxon>
        <taxon>Acroporidae</taxon>
        <taxon>Acropora</taxon>
    </lineage>
</organism>
<proteinExistence type="predicted"/>
<name>A0AAD9QFR8_ACRCE</name>
<keyword evidence="3" id="KW-1185">Reference proteome</keyword>
<sequence length="72" mass="8484">MDFKDEFKSLEPSLRRRIKRVSFVSIVWAVLVSGSAGIFHLCKPWMDKRRLEREALLKFELEEGTESELLKT</sequence>
<keyword evidence="1" id="KW-1133">Transmembrane helix</keyword>
<feature type="transmembrane region" description="Helical" evidence="1">
    <location>
        <begin position="21"/>
        <end position="41"/>
    </location>
</feature>